<evidence type="ECO:0000313" key="1">
    <source>
        <dbReference type="EMBL" id="AAZ19060.1"/>
    </source>
</evidence>
<dbReference type="AlphaFoldDB" id="Q4FSE8"/>
<sequence length="341" mass="40879">MNNKKSIILALPEDAGLSNLIAKNFEYHGFDVIYYRRQPYKYKRPTEKIANFFRKNIFGDKGYKNRQQDKEALEKLNYDIMERKMKIDYALFIRPDTFSIEFIKKIKGYVNKTIGYQWDGLDRFPDVFDRIEVFNDFYVFDPKDILNHPEYDLKLTTNFYFDIDQNPILIKNEAKKTIYFVGSHLPQRVSAINKFIESADKLNLQINFLIRLKQRKIRDKSLYNSECINFINENIDYSENLNNVKDSDILIDFVNNVHSGLSFRIFESIFYQKKLITNNTEVSKYDLYHEDNIYIWDNEKIDIDSLRDFLNKPYYILPSKILNKYSFKTWYSSVLGIDENQ</sequence>
<name>Q4FSE8_PSYA2</name>
<dbReference type="eggNOG" id="COG4641">
    <property type="taxonomic scope" value="Bacteria"/>
</dbReference>
<accession>Q4FSE8</accession>
<organism evidence="1 2">
    <name type="scientific">Psychrobacter arcticus (strain DSM 17307 / VKM B-2377 / 273-4)</name>
    <dbReference type="NCBI Taxonomy" id="259536"/>
    <lineage>
        <taxon>Bacteria</taxon>
        <taxon>Pseudomonadati</taxon>
        <taxon>Pseudomonadota</taxon>
        <taxon>Gammaproteobacteria</taxon>
        <taxon>Moraxellales</taxon>
        <taxon>Moraxellaceae</taxon>
        <taxon>Psychrobacter</taxon>
    </lineage>
</organism>
<dbReference type="STRING" id="259536.Psyc_1209"/>
<evidence type="ECO:0000313" key="2">
    <source>
        <dbReference type="Proteomes" id="UP000000546"/>
    </source>
</evidence>
<dbReference type="EMBL" id="CP000082">
    <property type="protein sequence ID" value="AAZ19060.1"/>
    <property type="molecule type" value="Genomic_DNA"/>
</dbReference>
<dbReference type="HOGENOM" id="CLU_066435_0_0_6"/>
<reference evidence="1 2" key="1">
    <citation type="journal article" date="2010" name="Appl. Environ. Microbiol.">
        <title>The genome sequence of Psychrobacter arcticus 273-4, a psychroactive Siberian permafrost bacterium, reveals mechanisms for adaptation to low-temperature growth.</title>
        <authorList>
            <person name="Ayala-del-Rio H.L."/>
            <person name="Chain P.S."/>
            <person name="Grzymski J.J."/>
            <person name="Ponder M.A."/>
            <person name="Ivanova N."/>
            <person name="Bergholz P.W."/>
            <person name="Di Bartolo G."/>
            <person name="Hauser L."/>
            <person name="Land M."/>
            <person name="Bakermans C."/>
            <person name="Rodrigues D."/>
            <person name="Klappenbach J."/>
            <person name="Zarka D."/>
            <person name="Larimer F."/>
            <person name="Richardson P."/>
            <person name="Murray A."/>
            <person name="Thomashow M."/>
            <person name="Tiedje J.M."/>
        </authorList>
    </citation>
    <scope>NUCLEOTIDE SEQUENCE [LARGE SCALE GENOMIC DNA]</scope>
    <source>
        <strain evidence="2">DSM 17307 / VKM B-2377 / 273-4</strain>
    </source>
</reference>
<proteinExistence type="predicted"/>
<dbReference type="OrthoDB" id="3251881at2"/>
<dbReference type="Proteomes" id="UP000000546">
    <property type="component" value="Chromosome"/>
</dbReference>
<gene>
    <name evidence="1" type="ordered locus">Psyc_1209</name>
</gene>
<keyword evidence="2" id="KW-1185">Reference proteome</keyword>
<dbReference type="RefSeq" id="WP_011280482.1">
    <property type="nucleotide sequence ID" value="NC_007204.1"/>
</dbReference>
<protein>
    <submittedName>
        <fullName evidence="1">Uncharacterized protein</fullName>
    </submittedName>
</protein>
<dbReference type="KEGG" id="par:Psyc_1209"/>